<evidence type="ECO:0000313" key="3">
    <source>
        <dbReference type="EnsemblMetazoa" id="Aqu2.1.13322_001"/>
    </source>
</evidence>
<evidence type="ECO:0000256" key="2">
    <source>
        <dbReference type="SAM" id="MobiDB-lite"/>
    </source>
</evidence>
<keyword evidence="1" id="KW-0175">Coiled coil</keyword>
<feature type="compositionally biased region" description="Polar residues" evidence="2">
    <location>
        <begin position="388"/>
        <end position="398"/>
    </location>
</feature>
<feature type="compositionally biased region" description="Polar residues" evidence="2">
    <location>
        <begin position="363"/>
        <end position="376"/>
    </location>
</feature>
<name>A0A1X7TFB9_AMPQE</name>
<protein>
    <submittedName>
        <fullName evidence="3">Uncharacterized protein</fullName>
    </submittedName>
</protein>
<reference evidence="3" key="1">
    <citation type="submission" date="2017-05" db="UniProtKB">
        <authorList>
            <consortium name="EnsemblMetazoa"/>
        </authorList>
    </citation>
    <scope>IDENTIFICATION</scope>
</reference>
<feature type="region of interest" description="Disordered" evidence="2">
    <location>
        <begin position="324"/>
        <end position="410"/>
    </location>
</feature>
<dbReference type="OrthoDB" id="5973910at2759"/>
<sequence>LQREIKEKEQIQQERDKEQQQLLQEKVTLTQQLDDATTLLEQAEKDKSTLELDNEKLKAKVADNEEKKQIITEDYEKLKLKVADMEEKEEQYLKEKQIVIDNNPNLKTDISQSNKVVAKLKSQVEEQSQNEKQIITDLKEKELYIAKLVKERQEKVLKQPIKETSSIGLQFNYLIPSMDSLDSSVIIAGQKLFILQGDRSHSLQWEKYGFRLECPQGAVSKDTEVAVTALAGGNFKVPKGTVLVSAVYAISVSKALLKPLVIELQHCVDLRNSSQTGCLKFVRAPLKSPYQFSIVEGGFFRVGKRYGLIKREQFSCMGIIAEMSNRNTPSDSESEEGYETPPEGSTDDTHIDSGNGAGETSERTASTKNTKLSQVTDDSDQEVKKVESTSGASNVSNESTEDEVKQKPNKDKALIQNDVLYTGMMYHEEKKVGYWRAIYSVVRDLEVLKQYISTNHPNAELGNDVDFFKFAEPNGKLLLLLETTQLQLGWTVDPDREPMELFQSTIDHFPLNPLYSSCSMSVYAEIAVAKKPLHCPIKLIGIDPSKIVYINKSPPALDSSMIHIHHFTGPTTSSSYSSNAVHESTSVSSTGGASPSATVDVNKVKKVIDDVLVSHYADLTSLPMEAVPDLANKLFALRLVNNAVRGNPSIEKFIDEFKAGLKFQRKLPQVQEHCQKFLSSFIAVSGSFAYAATALHQDWIEAIRIELGFDFNISIDA</sequence>
<accession>A0A1X7TFB9</accession>
<dbReference type="AlphaFoldDB" id="A0A1X7TFB9"/>
<evidence type="ECO:0000256" key="1">
    <source>
        <dbReference type="SAM" id="Coils"/>
    </source>
</evidence>
<feature type="coiled-coil region" evidence="1">
    <location>
        <begin position="1"/>
        <end position="141"/>
    </location>
</feature>
<proteinExistence type="predicted"/>
<organism evidence="3">
    <name type="scientific">Amphimedon queenslandica</name>
    <name type="common">Sponge</name>
    <dbReference type="NCBI Taxonomy" id="400682"/>
    <lineage>
        <taxon>Eukaryota</taxon>
        <taxon>Metazoa</taxon>
        <taxon>Porifera</taxon>
        <taxon>Demospongiae</taxon>
        <taxon>Heteroscleromorpha</taxon>
        <taxon>Haplosclerida</taxon>
        <taxon>Niphatidae</taxon>
        <taxon>Amphimedon</taxon>
    </lineage>
</organism>
<feature type="region of interest" description="Disordered" evidence="2">
    <location>
        <begin position="572"/>
        <end position="597"/>
    </location>
</feature>
<dbReference type="InParanoid" id="A0A1X7TFB9"/>
<dbReference type="EnsemblMetazoa" id="Aqu2.1.13322_001">
    <property type="protein sequence ID" value="Aqu2.1.13322_001"/>
    <property type="gene ID" value="Aqu2.1.13322"/>
</dbReference>